<accession>A0AAV4WEE0</accession>
<dbReference type="SUPFAM" id="SSF100939">
    <property type="entry name" value="SPOC domain-like"/>
    <property type="match status" value="1"/>
</dbReference>
<gene>
    <name evidence="1" type="ORF">CEXT_273621</name>
</gene>
<proteinExistence type="predicted"/>
<dbReference type="Proteomes" id="UP001054945">
    <property type="component" value="Unassembled WGS sequence"/>
</dbReference>
<reference evidence="1 2" key="1">
    <citation type="submission" date="2021-06" db="EMBL/GenBank/DDBJ databases">
        <title>Caerostris extrusa draft genome.</title>
        <authorList>
            <person name="Kono N."/>
            <person name="Arakawa K."/>
        </authorList>
    </citation>
    <scope>NUCLEOTIDE SEQUENCE [LARGE SCALE GENOMIC DNA]</scope>
</reference>
<keyword evidence="2" id="KW-1185">Reference proteome</keyword>
<evidence type="ECO:0000313" key="1">
    <source>
        <dbReference type="EMBL" id="GIY80450.1"/>
    </source>
</evidence>
<protein>
    <submittedName>
        <fullName evidence="1">Uncharacterized protein</fullName>
    </submittedName>
</protein>
<evidence type="ECO:0000313" key="2">
    <source>
        <dbReference type="Proteomes" id="UP001054945"/>
    </source>
</evidence>
<dbReference type="EMBL" id="BPLR01016010">
    <property type="protein sequence ID" value="GIY80450.1"/>
    <property type="molecule type" value="Genomic_DNA"/>
</dbReference>
<dbReference type="Gene3D" id="2.40.290.10">
    <property type="match status" value="1"/>
</dbReference>
<name>A0AAV4WEE0_CAEEX</name>
<sequence>MEGNMMPLSPSEQKNPIIWTGELVLLGLRCKVRMTYVYGDVEMGDQVFVSEFPVSIALRKRMRRAFHRDLRLFNKEICVLTVQPYGETQEEFNRSHEIFHRGIIETLIRLSATGAVGTLIQNVI</sequence>
<organism evidence="1 2">
    <name type="scientific">Caerostris extrusa</name>
    <name type="common">Bark spider</name>
    <name type="synonym">Caerostris bankana</name>
    <dbReference type="NCBI Taxonomy" id="172846"/>
    <lineage>
        <taxon>Eukaryota</taxon>
        <taxon>Metazoa</taxon>
        <taxon>Ecdysozoa</taxon>
        <taxon>Arthropoda</taxon>
        <taxon>Chelicerata</taxon>
        <taxon>Arachnida</taxon>
        <taxon>Araneae</taxon>
        <taxon>Araneomorphae</taxon>
        <taxon>Entelegynae</taxon>
        <taxon>Araneoidea</taxon>
        <taxon>Araneidae</taxon>
        <taxon>Caerostris</taxon>
    </lineage>
</organism>
<dbReference type="InterPro" id="IPR016194">
    <property type="entry name" value="SPOC-like_C_dom_sf"/>
</dbReference>
<dbReference type="AlphaFoldDB" id="A0AAV4WEE0"/>
<comment type="caution">
    <text evidence="1">The sequence shown here is derived from an EMBL/GenBank/DDBJ whole genome shotgun (WGS) entry which is preliminary data.</text>
</comment>